<keyword evidence="1" id="KW-0812">Transmembrane</keyword>
<protein>
    <submittedName>
        <fullName evidence="2">Uncharacterized protein</fullName>
    </submittedName>
</protein>
<keyword evidence="1" id="KW-1133">Transmembrane helix</keyword>
<evidence type="ECO:0000256" key="1">
    <source>
        <dbReference type="SAM" id="Phobius"/>
    </source>
</evidence>
<organism evidence="2">
    <name type="scientific">Picea sitchensis</name>
    <name type="common">Sitka spruce</name>
    <name type="synonym">Pinus sitchensis</name>
    <dbReference type="NCBI Taxonomy" id="3332"/>
    <lineage>
        <taxon>Eukaryota</taxon>
        <taxon>Viridiplantae</taxon>
        <taxon>Streptophyta</taxon>
        <taxon>Embryophyta</taxon>
        <taxon>Tracheophyta</taxon>
        <taxon>Spermatophyta</taxon>
        <taxon>Pinopsida</taxon>
        <taxon>Pinidae</taxon>
        <taxon>Conifers I</taxon>
        <taxon>Pinales</taxon>
        <taxon>Pinaceae</taxon>
        <taxon>Picea</taxon>
    </lineage>
</organism>
<name>D5AAH1_PICSI</name>
<sequence length="95" mass="11287">MLCISEKHCRGQMLLLASACWCGERFYFHPHCPSLRYPYQCYCQMQMVRPVIEYVFFFLLGMIIKLLMDCQTGEFECRKKLSLKRPSSVQYVSII</sequence>
<evidence type="ECO:0000313" key="2">
    <source>
        <dbReference type="EMBL" id="ADE76540.1"/>
    </source>
</evidence>
<dbReference type="EMBL" id="BT123205">
    <property type="protein sequence ID" value="ADE76540.1"/>
    <property type="molecule type" value="mRNA"/>
</dbReference>
<dbReference type="AlphaFoldDB" id="D5AAH1"/>
<keyword evidence="1" id="KW-0472">Membrane</keyword>
<feature type="transmembrane region" description="Helical" evidence="1">
    <location>
        <begin position="51"/>
        <end position="68"/>
    </location>
</feature>
<reference evidence="2" key="1">
    <citation type="submission" date="2010-04" db="EMBL/GenBank/DDBJ databases">
        <authorList>
            <person name="Reid K.E."/>
            <person name="Liao N."/>
            <person name="Chan S."/>
            <person name="Docking R."/>
            <person name="Taylor G."/>
            <person name="Moore R."/>
            <person name="Mayo M."/>
            <person name="Munro S."/>
            <person name="King J."/>
            <person name="Yanchuk A."/>
            <person name="Holt R."/>
            <person name="Jones S."/>
            <person name="Marra M."/>
            <person name="Ritland C.E."/>
            <person name="Ritland K."/>
            <person name="Bohlmann J."/>
        </authorList>
    </citation>
    <scope>NUCLEOTIDE SEQUENCE</scope>
    <source>
        <tissue evidence="2">Bud</tissue>
    </source>
</reference>
<proteinExistence type="evidence at transcript level"/>
<accession>D5AAH1</accession>